<accession>A0A0E9QGE3</accession>
<organism evidence="1">
    <name type="scientific">Anguilla anguilla</name>
    <name type="common">European freshwater eel</name>
    <name type="synonym">Muraena anguilla</name>
    <dbReference type="NCBI Taxonomy" id="7936"/>
    <lineage>
        <taxon>Eukaryota</taxon>
        <taxon>Metazoa</taxon>
        <taxon>Chordata</taxon>
        <taxon>Craniata</taxon>
        <taxon>Vertebrata</taxon>
        <taxon>Euteleostomi</taxon>
        <taxon>Actinopterygii</taxon>
        <taxon>Neopterygii</taxon>
        <taxon>Teleostei</taxon>
        <taxon>Anguilliformes</taxon>
        <taxon>Anguillidae</taxon>
        <taxon>Anguilla</taxon>
    </lineage>
</organism>
<reference evidence="1" key="2">
    <citation type="journal article" date="2015" name="Fish Shellfish Immunol.">
        <title>Early steps in the European eel (Anguilla anguilla)-Vibrio vulnificus interaction in the gills: Role of the RtxA13 toxin.</title>
        <authorList>
            <person name="Callol A."/>
            <person name="Pajuelo D."/>
            <person name="Ebbesson L."/>
            <person name="Teles M."/>
            <person name="MacKenzie S."/>
            <person name="Amaro C."/>
        </authorList>
    </citation>
    <scope>NUCLEOTIDE SEQUENCE</scope>
</reference>
<dbReference type="AlphaFoldDB" id="A0A0E9QGE3"/>
<sequence length="17" mass="2245">MFLFLFFKFFMFIILCH</sequence>
<protein>
    <submittedName>
        <fullName evidence="1">Uncharacterized protein</fullName>
    </submittedName>
</protein>
<evidence type="ECO:0000313" key="1">
    <source>
        <dbReference type="EMBL" id="JAH15188.1"/>
    </source>
</evidence>
<reference evidence="1" key="1">
    <citation type="submission" date="2014-11" db="EMBL/GenBank/DDBJ databases">
        <authorList>
            <person name="Amaro Gonzalez C."/>
        </authorList>
    </citation>
    <scope>NUCLEOTIDE SEQUENCE</scope>
</reference>
<dbReference type="EMBL" id="GBXM01093389">
    <property type="protein sequence ID" value="JAH15188.1"/>
    <property type="molecule type" value="Transcribed_RNA"/>
</dbReference>
<proteinExistence type="predicted"/>
<name>A0A0E9QGE3_ANGAN</name>